<dbReference type="PROSITE" id="PS51257">
    <property type="entry name" value="PROKAR_LIPOPROTEIN"/>
    <property type="match status" value="1"/>
</dbReference>
<dbReference type="Pfam" id="PF13852">
    <property type="entry name" value="DUF4197"/>
    <property type="match status" value="1"/>
</dbReference>
<proteinExistence type="predicted"/>
<feature type="chain" id="PRO_5012047647" description="DUF4197 domain-containing protein" evidence="1">
    <location>
        <begin position="25"/>
        <end position="236"/>
    </location>
</feature>
<keyword evidence="1" id="KW-0732">Signal</keyword>
<feature type="signal peptide" evidence="1">
    <location>
        <begin position="1"/>
        <end position="24"/>
    </location>
</feature>
<name>A0A1M5DR73_9FLAO</name>
<evidence type="ECO:0000256" key="1">
    <source>
        <dbReference type="SAM" id="SignalP"/>
    </source>
</evidence>
<dbReference type="OrthoDB" id="5292580at2"/>
<reference evidence="2 3" key="1">
    <citation type="submission" date="2016-11" db="EMBL/GenBank/DDBJ databases">
        <authorList>
            <person name="Jaros S."/>
            <person name="Januszkiewicz K."/>
            <person name="Wedrychowicz H."/>
        </authorList>
    </citation>
    <scope>NUCLEOTIDE SEQUENCE [LARGE SCALE GENOMIC DNA]</scope>
    <source>
        <strain evidence="2 3">DSM 25660</strain>
    </source>
</reference>
<dbReference type="EMBL" id="FQVQ01000016">
    <property type="protein sequence ID" value="SHF69460.1"/>
    <property type="molecule type" value="Genomic_DNA"/>
</dbReference>
<organism evidence="2 3">
    <name type="scientific">Flavobacterium fontis</name>
    <dbReference type="NCBI Taxonomy" id="1124188"/>
    <lineage>
        <taxon>Bacteria</taxon>
        <taxon>Pseudomonadati</taxon>
        <taxon>Bacteroidota</taxon>
        <taxon>Flavobacteriia</taxon>
        <taxon>Flavobacteriales</taxon>
        <taxon>Flavobacteriaceae</taxon>
        <taxon>Flavobacterium</taxon>
    </lineage>
</organism>
<keyword evidence="3" id="KW-1185">Reference proteome</keyword>
<dbReference type="InterPro" id="IPR025245">
    <property type="entry name" value="DUF4197"/>
</dbReference>
<sequence length="236" mass="26132">MKSILYLATSLYMMSSCLELPALAASHSHQSSHNQLDLAGGLKEALDHGIRKQVVKLTAVDGFYKNELVKIMMPEELQRVDKALRKVGLGSLADEGVLMLNRAAEDAVKEATPIFVNAVKNISIADAKSIIMGDNRAATTFLETQTTQPLYTQFKPVIQQSFAKVGADKVWNQIISKYNGLPLVKKVNPDLTDYTTRKALTGVFTMIALEEQNIRSNLNARPTKLLQQVFALQDRK</sequence>
<evidence type="ECO:0008006" key="4">
    <source>
        <dbReference type="Google" id="ProtNLM"/>
    </source>
</evidence>
<dbReference type="STRING" id="1124188.SAMN05444377_11614"/>
<dbReference type="AlphaFoldDB" id="A0A1M5DR73"/>
<evidence type="ECO:0000313" key="2">
    <source>
        <dbReference type="EMBL" id="SHF69460.1"/>
    </source>
</evidence>
<dbReference type="Proteomes" id="UP000184147">
    <property type="component" value="Unassembled WGS sequence"/>
</dbReference>
<accession>A0A1M5DR73</accession>
<dbReference type="RefSeq" id="WP_073364771.1">
    <property type="nucleotide sequence ID" value="NZ_FQVQ01000016.1"/>
</dbReference>
<gene>
    <name evidence="2" type="ORF">SAMN05444377_11614</name>
</gene>
<protein>
    <recommendedName>
        <fullName evidence="4">DUF4197 domain-containing protein</fullName>
    </recommendedName>
</protein>
<evidence type="ECO:0000313" key="3">
    <source>
        <dbReference type="Proteomes" id="UP000184147"/>
    </source>
</evidence>